<comment type="caution">
    <text evidence="2">The sequence shown here is derived from an EMBL/GenBank/DDBJ whole genome shotgun (WGS) entry which is preliminary data.</text>
</comment>
<evidence type="ECO:0000313" key="2">
    <source>
        <dbReference type="EMBL" id="TFE02868.1"/>
    </source>
</evidence>
<dbReference type="AlphaFoldDB" id="A0A4Y8LIV6"/>
<accession>A0A4Y8LIV6</accession>
<proteinExistence type="predicted"/>
<name>A0A4Y8LIV6_9BACL</name>
<keyword evidence="1" id="KW-0175">Coiled coil</keyword>
<dbReference type="Proteomes" id="UP000297776">
    <property type="component" value="Unassembled WGS sequence"/>
</dbReference>
<keyword evidence="3" id="KW-1185">Reference proteome</keyword>
<dbReference type="OrthoDB" id="2990121at2"/>
<evidence type="ECO:0000313" key="3">
    <source>
        <dbReference type="Proteomes" id="UP000297776"/>
    </source>
</evidence>
<feature type="coiled-coil region" evidence="1">
    <location>
        <begin position="19"/>
        <end position="46"/>
    </location>
</feature>
<gene>
    <name evidence="2" type="ORF">E2626_03410</name>
</gene>
<organism evidence="2 3">
    <name type="scientific">Jeotgalibacillus salarius</name>
    <dbReference type="NCBI Taxonomy" id="546023"/>
    <lineage>
        <taxon>Bacteria</taxon>
        <taxon>Bacillati</taxon>
        <taxon>Bacillota</taxon>
        <taxon>Bacilli</taxon>
        <taxon>Bacillales</taxon>
        <taxon>Caryophanaceae</taxon>
        <taxon>Jeotgalibacillus</taxon>
    </lineage>
</organism>
<reference evidence="2 3" key="1">
    <citation type="submission" date="2019-03" db="EMBL/GenBank/DDBJ databases">
        <authorList>
            <person name="Yang Y."/>
        </authorList>
    </citation>
    <scope>NUCLEOTIDE SEQUENCE [LARGE SCALE GENOMIC DNA]</scope>
    <source>
        <strain evidence="2 3">ASL-1</strain>
    </source>
</reference>
<dbReference type="RefSeq" id="WP_134379692.1">
    <property type="nucleotide sequence ID" value="NZ_SORX01000002.1"/>
</dbReference>
<sequence length="105" mass="12180">MSNEVTQFENKYLQAMVHLAIMEKQQKELTIKVKDAKAELEDAMAQHDIKSIDNDFLKVTWVKGSSSKSIDIKKLQEKEPKLYGELLEDYPKVTDKKAYVKFTVK</sequence>
<protein>
    <submittedName>
        <fullName evidence="2">Uncharacterized protein</fullName>
    </submittedName>
</protein>
<dbReference type="EMBL" id="SORX01000002">
    <property type="protein sequence ID" value="TFE02868.1"/>
    <property type="molecule type" value="Genomic_DNA"/>
</dbReference>
<evidence type="ECO:0000256" key="1">
    <source>
        <dbReference type="SAM" id="Coils"/>
    </source>
</evidence>